<evidence type="ECO:0000256" key="2">
    <source>
        <dbReference type="ARBA" id="ARBA00022630"/>
    </source>
</evidence>
<feature type="active site" description="Proton acceptor" evidence="6">
    <location>
        <position position="258"/>
    </location>
</feature>
<comment type="similarity">
    <text evidence="5">Belongs to the FMN-dependent alpha-hydroxy acid dehydrogenase family.</text>
</comment>
<evidence type="ECO:0000313" key="9">
    <source>
        <dbReference type="EMBL" id="MVM34503.1"/>
    </source>
</evidence>
<feature type="binding site" evidence="7">
    <location>
        <begin position="289"/>
        <end position="293"/>
    </location>
    <ligand>
        <name>FMN</name>
        <dbReference type="ChEBI" id="CHEBI:58210"/>
    </ligand>
</feature>
<keyword evidence="2 7" id="KW-0285">Flavoprotein</keyword>
<dbReference type="AlphaFoldDB" id="A0A7K1SLE3"/>
<dbReference type="FunFam" id="3.20.20.70:FF:000029">
    <property type="entry name" value="L-lactate dehydrogenase"/>
    <property type="match status" value="1"/>
</dbReference>
<feature type="binding site" evidence="7">
    <location>
        <position position="261"/>
    </location>
    <ligand>
        <name>glyoxylate</name>
        <dbReference type="ChEBI" id="CHEBI:36655"/>
    </ligand>
</feature>
<feature type="binding site" evidence="7">
    <location>
        <position position="177"/>
    </location>
    <ligand>
        <name>FMN</name>
        <dbReference type="ChEBI" id="CHEBI:58210"/>
    </ligand>
</feature>
<evidence type="ECO:0000256" key="5">
    <source>
        <dbReference type="ARBA" id="ARBA00024042"/>
    </source>
</evidence>
<sequence>MNDQHNPEFKPTKTVPNTHVDLSDIINLFDLEKRAAEIMTKMAYEYVASGAADELTVRWNRESLDNLKLNPSVLRDVSQLDTRISLFGDELPYPILIAPTAFHKIMHPEGELATARGAGVASATYVISSFTTTPLEEIAEVATQPLWFQLYVQDDRSLVKDLVQKAEAVGCRALCVTVDTPVPGIRNRQDRVNFRLPDEVKAPYMHGLGDQKKLLTWADIDWLNSFSNIPVLLKGILNPADAEQAVQAGVSGIIVSNHSGRNLDTVPATIDVLPGIANQVNKRVPLLMDGGIRRGTDVLKALAQGADAVLVGKPVCFGLACGGADGVSKVMTILRTEFELAMTLTGRTTIASIDRSVIWKPA</sequence>
<proteinExistence type="inferred from homology"/>
<dbReference type="PANTHER" id="PTHR10578">
    <property type="entry name" value="S -2-HYDROXY-ACID OXIDASE-RELATED"/>
    <property type="match status" value="1"/>
</dbReference>
<feature type="binding site" evidence="7">
    <location>
        <position position="151"/>
    </location>
    <ligand>
        <name>glyoxylate</name>
        <dbReference type="ChEBI" id="CHEBI:36655"/>
    </ligand>
</feature>
<name>A0A7K1SLE3_9BACT</name>
<dbReference type="InterPro" id="IPR013785">
    <property type="entry name" value="Aldolase_TIM"/>
</dbReference>
<protein>
    <submittedName>
        <fullName evidence="9">Alpha-hydroxy-acid oxidizing protein</fullName>
    </submittedName>
</protein>
<dbReference type="PANTHER" id="PTHR10578:SF107">
    <property type="entry name" value="2-HYDROXYACID OXIDASE 1"/>
    <property type="match status" value="1"/>
</dbReference>
<feature type="binding site" evidence="7">
    <location>
        <position position="258"/>
    </location>
    <ligand>
        <name>FMN</name>
        <dbReference type="ChEBI" id="CHEBI:58210"/>
    </ligand>
</feature>
<keyword evidence="4" id="KW-0560">Oxidoreductase</keyword>
<organism evidence="9 10">
    <name type="scientific">Spirosoma arboris</name>
    <dbReference type="NCBI Taxonomy" id="2682092"/>
    <lineage>
        <taxon>Bacteria</taxon>
        <taxon>Pseudomonadati</taxon>
        <taxon>Bacteroidota</taxon>
        <taxon>Cytophagia</taxon>
        <taxon>Cytophagales</taxon>
        <taxon>Cytophagaceae</taxon>
        <taxon>Spirosoma</taxon>
    </lineage>
</organism>
<evidence type="ECO:0000256" key="4">
    <source>
        <dbReference type="ARBA" id="ARBA00023002"/>
    </source>
</evidence>
<feature type="binding site" evidence="7">
    <location>
        <position position="234"/>
    </location>
    <ligand>
        <name>FMN</name>
        <dbReference type="ChEBI" id="CHEBI:58210"/>
    </ligand>
</feature>
<dbReference type="Proteomes" id="UP000436006">
    <property type="component" value="Unassembled WGS sequence"/>
</dbReference>
<evidence type="ECO:0000256" key="6">
    <source>
        <dbReference type="PIRSR" id="PIRSR000138-1"/>
    </source>
</evidence>
<comment type="caution">
    <text evidence="9">The sequence shown here is derived from an EMBL/GenBank/DDBJ whole genome shotgun (WGS) entry which is preliminary data.</text>
</comment>
<dbReference type="RefSeq" id="WP_157589321.1">
    <property type="nucleotide sequence ID" value="NZ_WPIN01000016.1"/>
</dbReference>
<dbReference type="CDD" id="cd02809">
    <property type="entry name" value="alpha_hydroxyacid_oxid_FMN"/>
    <property type="match status" value="1"/>
</dbReference>
<evidence type="ECO:0000313" key="10">
    <source>
        <dbReference type="Proteomes" id="UP000436006"/>
    </source>
</evidence>
<comment type="cofactor">
    <cofactor evidence="1">
        <name>FMN</name>
        <dbReference type="ChEBI" id="CHEBI:58210"/>
    </cofactor>
</comment>
<dbReference type="InterPro" id="IPR037396">
    <property type="entry name" value="FMN_HAD"/>
</dbReference>
<keyword evidence="3 7" id="KW-0288">FMN</keyword>
<feature type="binding site" evidence="7">
    <location>
        <position position="149"/>
    </location>
    <ligand>
        <name>FMN</name>
        <dbReference type="ChEBI" id="CHEBI:58210"/>
    </ligand>
</feature>
<dbReference type="InterPro" id="IPR000262">
    <property type="entry name" value="FMN-dep_DH"/>
</dbReference>
<dbReference type="SUPFAM" id="SSF51395">
    <property type="entry name" value="FMN-linked oxidoreductases"/>
    <property type="match status" value="1"/>
</dbReference>
<dbReference type="PROSITE" id="PS51349">
    <property type="entry name" value="FMN_HYDROXY_ACID_DH_2"/>
    <property type="match status" value="1"/>
</dbReference>
<evidence type="ECO:0000256" key="7">
    <source>
        <dbReference type="PIRSR" id="PIRSR000138-2"/>
    </source>
</evidence>
<dbReference type="InterPro" id="IPR012133">
    <property type="entry name" value="Alpha-hydoxy_acid_DH_FMN"/>
</dbReference>
<keyword evidence="10" id="KW-1185">Reference proteome</keyword>
<reference evidence="9 10" key="1">
    <citation type="submission" date="2019-12" db="EMBL/GenBank/DDBJ databases">
        <title>Spirosoma sp. HMF4905 genome sequencing and assembly.</title>
        <authorList>
            <person name="Kang H."/>
            <person name="Cha I."/>
            <person name="Kim H."/>
            <person name="Joh K."/>
        </authorList>
    </citation>
    <scope>NUCLEOTIDE SEQUENCE [LARGE SCALE GENOMIC DNA]</scope>
    <source>
        <strain evidence="9 10">HMF4905</strain>
    </source>
</reference>
<dbReference type="GO" id="GO:0010181">
    <property type="term" value="F:FMN binding"/>
    <property type="evidence" value="ECO:0007669"/>
    <property type="project" value="InterPro"/>
</dbReference>
<feature type="binding site" evidence="7">
    <location>
        <begin position="99"/>
        <end position="101"/>
    </location>
    <ligand>
        <name>FMN</name>
        <dbReference type="ChEBI" id="CHEBI:58210"/>
    </ligand>
</feature>
<dbReference type="PIRSF" id="PIRSF000138">
    <property type="entry name" value="Al-hdrx_acd_dh"/>
    <property type="match status" value="1"/>
</dbReference>
<evidence type="ECO:0000256" key="3">
    <source>
        <dbReference type="ARBA" id="ARBA00022643"/>
    </source>
</evidence>
<feature type="binding site" evidence="7">
    <location>
        <position position="256"/>
    </location>
    <ligand>
        <name>FMN</name>
        <dbReference type="ChEBI" id="CHEBI:58210"/>
    </ligand>
</feature>
<feature type="binding site" evidence="7">
    <location>
        <position position="186"/>
    </location>
    <ligand>
        <name>glyoxylate</name>
        <dbReference type="ChEBI" id="CHEBI:36655"/>
    </ligand>
</feature>
<dbReference type="Gene3D" id="3.20.20.70">
    <property type="entry name" value="Aldolase class I"/>
    <property type="match status" value="1"/>
</dbReference>
<evidence type="ECO:0000256" key="1">
    <source>
        <dbReference type="ARBA" id="ARBA00001917"/>
    </source>
</evidence>
<accession>A0A7K1SLE3</accession>
<gene>
    <name evidence="9" type="ORF">GO755_31025</name>
</gene>
<dbReference type="EMBL" id="WPIN01000016">
    <property type="protein sequence ID" value="MVM34503.1"/>
    <property type="molecule type" value="Genomic_DNA"/>
</dbReference>
<evidence type="ECO:0000259" key="8">
    <source>
        <dbReference type="PROSITE" id="PS51349"/>
    </source>
</evidence>
<feature type="binding site" evidence="7">
    <location>
        <position position="46"/>
    </location>
    <ligand>
        <name>glyoxylate</name>
        <dbReference type="ChEBI" id="CHEBI:36655"/>
    </ligand>
</feature>
<feature type="binding site" evidence="7">
    <location>
        <position position="128"/>
    </location>
    <ligand>
        <name>FMN</name>
        <dbReference type="ChEBI" id="CHEBI:58210"/>
    </ligand>
</feature>
<feature type="domain" description="FMN hydroxy acid dehydrogenase" evidence="8">
    <location>
        <begin position="20"/>
        <end position="362"/>
    </location>
</feature>
<dbReference type="GO" id="GO:0016614">
    <property type="term" value="F:oxidoreductase activity, acting on CH-OH group of donors"/>
    <property type="evidence" value="ECO:0007669"/>
    <property type="project" value="UniProtKB-ARBA"/>
</dbReference>
<dbReference type="Pfam" id="PF01070">
    <property type="entry name" value="FMN_dh"/>
    <property type="match status" value="1"/>
</dbReference>